<dbReference type="AlphaFoldDB" id="A0AAD1DPQ9"/>
<protein>
    <submittedName>
        <fullName evidence="1">PRTRC system protein B</fullName>
    </submittedName>
</protein>
<dbReference type="Proteomes" id="UP000281741">
    <property type="component" value="Chromosome"/>
</dbReference>
<dbReference type="EMBL" id="CP033912">
    <property type="protein sequence ID" value="AZA97987.1"/>
    <property type="molecule type" value="Genomic_DNA"/>
</dbReference>
<evidence type="ECO:0000313" key="2">
    <source>
        <dbReference type="EMBL" id="AZA97987.1"/>
    </source>
</evidence>
<name>A0AAD1DPQ9_9FLAO</name>
<evidence type="ECO:0000313" key="1">
    <source>
        <dbReference type="EMBL" id="AZA89044.1"/>
    </source>
</evidence>
<organism evidence="1 3">
    <name type="scientific">Chryseobacterium shandongense</name>
    <dbReference type="NCBI Taxonomy" id="1493872"/>
    <lineage>
        <taxon>Bacteria</taxon>
        <taxon>Pseudomonadati</taxon>
        <taxon>Bacteroidota</taxon>
        <taxon>Flavobacteriia</taxon>
        <taxon>Flavobacteriales</taxon>
        <taxon>Weeksellaceae</taxon>
        <taxon>Chryseobacterium group</taxon>
        <taxon>Chryseobacterium</taxon>
    </lineage>
</organism>
<gene>
    <name evidence="1" type="ORF">EG349_18140</name>
    <name evidence="2" type="ORF">EG353_16840</name>
</gene>
<dbReference type="Pfam" id="PF14460">
    <property type="entry name" value="Prok-E2_D"/>
    <property type="match status" value="1"/>
</dbReference>
<evidence type="ECO:0000313" key="3">
    <source>
        <dbReference type="Proteomes" id="UP000274073"/>
    </source>
</evidence>
<accession>A0AAD1DPQ9</accession>
<proteinExistence type="predicted"/>
<reference evidence="3 4" key="1">
    <citation type="submission" date="2018-11" db="EMBL/GenBank/DDBJ databases">
        <title>Proposal to divide the Flavobacteriaceae and reorganize its genera based on Amino Acid Identity values calculated from whole genome sequences.</title>
        <authorList>
            <person name="Nicholson A.C."/>
            <person name="Gulvik C.A."/>
            <person name="Whitney A.M."/>
            <person name="Humrighouse B.W."/>
            <person name="Bell M."/>
            <person name="Holmes B."/>
            <person name="Steigerwalt A.G."/>
            <person name="Villarma A."/>
            <person name="Sheth M."/>
            <person name="Batra D."/>
            <person name="Pryor J."/>
            <person name="Bernardet J.-F."/>
            <person name="Hugo C."/>
            <person name="Kampfer P."/>
            <person name="Newman J."/>
            <person name="McQuiston J.R."/>
        </authorList>
    </citation>
    <scope>NUCLEOTIDE SEQUENCE [LARGE SCALE GENOMIC DNA]</scope>
    <source>
        <strain evidence="1 3">G0207</strain>
        <strain evidence="2 4">H5143</strain>
    </source>
</reference>
<keyword evidence="4" id="KW-1185">Reference proteome</keyword>
<dbReference type="EMBL" id="CP033915">
    <property type="protein sequence ID" value="AZA89044.1"/>
    <property type="molecule type" value="Genomic_DNA"/>
</dbReference>
<sequence>MIDITNDFGTLYLPKCALLFYENEEKSSETYVEYFDMDEDGNPINAHPLTVREAQRLSKSLNIQNKKDKDFLKSKGIISINILHIDSSENGKVVWFTKSQERELFFLKNLNIPNGKANIPPLLWVANKQNLKIFAVENDERPDENTPIFHAPFFNVYENGNVCMGTVDVKIKNSASLEEFTESWENYFFNSYFSHLMNSHNPIKGNCVNLWKNLIGTKETFPIHQLIENNKTLKELLQ</sequence>
<dbReference type="InterPro" id="IPR032787">
    <property type="entry name" value="Prok-E2_D"/>
</dbReference>
<evidence type="ECO:0000313" key="4">
    <source>
        <dbReference type="Proteomes" id="UP000281741"/>
    </source>
</evidence>
<dbReference type="Proteomes" id="UP000274073">
    <property type="component" value="Chromosome"/>
</dbReference>